<dbReference type="GeneID" id="109727811"/>
<reference evidence="2" key="2">
    <citation type="submission" date="2025-08" db="UniProtKB">
        <authorList>
            <consortium name="RefSeq"/>
        </authorList>
    </citation>
    <scope>IDENTIFICATION</scope>
    <source>
        <tissue evidence="2">Leaf</tissue>
    </source>
</reference>
<dbReference type="Proteomes" id="UP000515123">
    <property type="component" value="Linkage group 23"/>
</dbReference>
<evidence type="ECO:0000313" key="1">
    <source>
        <dbReference type="Proteomes" id="UP000515123"/>
    </source>
</evidence>
<evidence type="ECO:0000313" key="2">
    <source>
        <dbReference type="RefSeq" id="XP_020113584.1"/>
    </source>
</evidence>
<organism evidence="1 2">
    <name type="scientific">Ananas comosus</name>
    <name type="common">Pineapple</name>
    <name type="synonym">Ananas ananas</name>
    <dbReference type="NCBI Taxonomy" id="4615"/>
    <lineage>
        <taxon>Eukaryota</taxon>
        <taxon>Viridiplantae</taxon>
        <taxon>Streptophyta</taxon>
        <taxon>Embryophyta</taxon>
        <taxon>Tracheophyta</taxon>
        <taxon>Spermatophyta</taxon>
        <taxon>Magnoliopsida</taxon>
        <taxon>Liliopsida</taxon>
        <taxon>Poales</taxon>
        <taxon>Bromeliaceae</taxon>
        <taxon>Bromelioideae</taxon>
        <taxon>Ananas</taxon>
    </lineage>
</organism>
<accession>A0A6P5H0M3</accession>
<dbReference type="RefSeq" id="XP_020113584.1">
    <property type="nucleotide sequence ID" value="XM_020257995.1"/>
</dbReference>
<proteinExistence type="predicted"/>
<dbReference type="AlphaFoldDB" id="A0A6P5H0M3"/>
<keyword evidence="1" id="KW-1185">Reference proteome</keyword>
<name>A0A6P5H0M3_ANACO</name>
<reference evidence="1" key="1">
    <citation type="journal article" date="2015" name="Nat. Genet.">
        <title>The pineapple genome and the evolution of CAM photosynthesis.</title>
        <authorList>
            <person name="Ming R."/>
            <person name="VanBuren R."/>
            <person name="Wai C.M."/>
            <person name="Tang H."/>
            <person name="Schatz M.C."/>
            <person name="Bowers J.E."/>
            <person name="Lyons E."/>
            <person name="Wang M.L."/>
            <person name="Chen J."/>
            <person name="Biggers E."/>
            <person name="Zhang J."/>
            <person name="Huang L."/>
            <person name="Zhang L."/>
            <person name="Miao W."/>
            <person name="Zhang J."/>
            <person name="Ye Z."/>
            <person name="Miao C."/>
            <person name="Lin Z."/>
            <person name="Wang H."/>
            <person name="Zhou H."/>
            <person name="Yim W.C."/>
            <person name="Priest H.D."/>
            <person name="Zheng C."/>
            <person name="Woodhouse M."/>
            <person name="Edger P.P."/>
            <person name="Guyot R."/>
            <person name="Guo H.B."/>
            <person name="Guo H."/>
            <person name="Zheng G."/>
            <person name="Singh R."/>
            <person name="Sharma A."/>
            <person name="Min X."/>
            <person name="Zheng Y."/>
            <person name="Lee H."/>
            <person name="Gurtowski J."/>
            <person name="Sedlazeck F.J."/>
            <person name="Harkess A."/>
            <person name="McKain M.R."/>
            <person name="Liao Z."/>
            <person name="Fang J."/>
            <person name="Liu J."/>
            <person name="Zhang X."/>
            <person name="Zhang Q."/>
            <person name="Hu W."/>
            <person name="Qin Y."/>
            <person name="Wang K."/>
            <person name="Chen L.Y."/>
            <person name="Shirley N."/>
            <person name="Lin Y.R."/>
            <person name="Liu L.Y."/>
            <person name="Hernandez A.G."/>
            <person name="Wright C.L."/>
            <person name="Bulone V."/>
            <person name="Tuskan G.A."/>
            <person name="Heath K."/>
            <person name="Zee F."/>
            <person name="Moore P.H."/>
            <person name="Sunkar R."/>
            <person name="Leebens-Mack J.H."/>
            <person name="Mockler T."/>
            <person name="Bennetzen J.L."/>
            <person name="Freeling M."/>
            <person name="Sankoff D."/>
            <person name="Paterson A.H."/>
            <person name="Zhu X."/>
            <person name="Yang X."/>
            <person name="Smith J.A."/>
            <person name="Cushman J.C."/>
            <person name="Paull R.E."/>
            <person name="Yu Q."/>
        </authorList>
    </citation>
    <scope>NUCLEOTIDE SEQUENCE [LARGE SCALE GENOMIC DNA]</scope>
    <source>
        <strain evidence="1">cv. F153</strain>
    </source>
</reference>
<sequence length="124" mass="13741">MWHIPYSVCCRLVRALHQELTMEASGDSEEVSAPAVDGSVLPSVEEKADADADDCESCIHDLHDSSYDEDDKHKYVDADADVSADVTIMWQCAKVIEKEDTEKLVDADEEGKLFWEACLASGYP</sequence>
<gene>
    <name evidence="2" type="primary">LOC109727811</name>
</gene>
<protein>
    <submittedName>
        <fullName evidence="2">Uncharacterized protein LOC109727811</fullName>
    </submittedName>
</protein>